<dbReference type="PANTHER" id="PTHR11675:SF119">
    <property type="entry name" value="POLYPEPTIDE N-ACETYLGALACTOSAMINYLTRANSFERASE 2"/>
    <property type="match status" value="1"/>
</dbReference>
<evidence type="ECO:0000256" key="9">
    <source>
        <dbReference type="ARBA" id="ARBA00022734"/>
    </source>
</evidence>
<organism evidence="21">
    <name type="scientific">Enterobius vermicularis</name>
    <name type="common">Human pinworm</name>
    <dbReference type="NCBI Taxonomy" id="51028"/>
    <lineage>
        <taxon>Eukaryota</taxon>
        <taxon>Metazoa</taxon>
        <taxon>Ecdysozoa</taxon>
        <taxon>Nematoda</taxon>
        <taxon>Chromadorea</taxon>
        <taxon>Rhabditida</taxon>
        <taxon>Spirurina</taxon>
        <taxon>Oxyuridomorpha</taxon>
        <taxon>Oxyuroidea</taxon>
        <taxon>Oxyuridae</taxon>
        <taxon>Enterobius</taxon>
    </lineage>
</organism>
<gene>
    <name evidence="19" type="ORF">EVEC_LOCUS3714</name>
</gene>
<dbReference type="GO" id="GO:0046872">
    <property type="term" value="F:metal ion binding"/>
    <property type="evidence" value="ECO:0007669"/>
    <property type="project" value="UniProtKB-KW"/>
</dbReference>
<evidence type="ECO:0000256" key="8">
    <source>
        <dbReference type="ARBA" id="ARBA00022723"/>
    </source>
</evidence>
<evidence type="ECO:0000256" key="13">
    <source>
        <dbReference type="ARBA" id="ARBA00023136"/>
    </source>
</evidence>
<dbReference type="InterPro" id="IPR001173">
    <property type="entry name" value="Glyco_trans_2-like"/>
</dbReference>
<dbReference type="FunFam" id="3.90.550.10:FF:000021">
    <property type="entry name" value="Polypeptide N-acetylgalactosaminyltransferase"/>
    <property type="match status" value="1"/>
</dbReference>
<reference evidence="19 20" key="2">
    <citation type="submission" date="2018-10" db="EMBL/GenBank/DDBJ databases">
        <authorList>
            <consortium name="Pathogen Informatics"/>
        </authorList>
    </citation>
    <scope>NUCLEOTIDE SEQUENCE [LARGE SCALE GENOMIC DNA]</scope>
</reference>
<evidence type="ECO:0000256" key="6">
    <source>
        <dbReference type="ARBA" id="ARBA00022679"/>
    </source>
</evidence>
<sequence>MRCRFKWFLVLFLFVWICGIGFFLYTALEHDSLTRSKAEHVIVQQKNVESVITKSGTAVVPKSAYPLLKDAFIYPKPNDIVSWKEFNHTEYLLRGALKPGEDKYMANKFNQEASDAVRWNRTIPDSRELKCRSLPYDINSLPETSIIITYHNEARSTLLRTIMSAFLRSPPNLLREIILVDDFSKDASVGKELIKIDRVVVIRNTVREGLIRSRVKGAEIASAPVLTFLDSHCECNIQWLEPLLLRVMENSHSVVAPIIDVINMDNFAYVGASADLRGGFDWNLVFKWDFLVGKTREERHANPTAPIKTPVIAGGLFMIKKRWFEELGKYDLDMDIWGGENLELSFRVWQCGGSLEIIPCSRVGHVFRKQHPYTFPGGSGVVFQRNTRRAAEVWLGEYIEQYFARVPSARFIRIGDISKRLQLKEKLQCKDFDWYLEEVYPELKVTLISKKERLAFMMGNQCLDSLGAAAPNTPVGVYQCHDVGGNQACFSQYLMSSWLGASYNLLSLSTILGASRE</sequence>
<evidence type="ECO:0000256" key="3">
    <source>
        <dbReference type="ARBA" id="ARBA00004922"/>
    </source>
</evidence>
<evidence type="ECO:0000256" key="1">
    <source>
        <dbReference type="ARBA" id="ARBA00001936"/>
    </source>
</evidence>
<comment type="cofactor">
    <cofactor evidence="1 17">
        <name>Mn(2+)</name>
        <dbReference type="ChEBI" id="CHEBI:29035"/>
    </cofactor>
</comment>
<feature type="transmembrane region" description="Helical" evidence="17">
    <location>
        <begin position="7"/>
        <end position="28"/>
    </location>
</feature>
<keyword evidence="11 17" id="KW-1133">Transmembrane helix</keyword>
<dbReference type="PANTHER" id="PTHR11675">
    <property type="entry name" value="N-ACETYLGALACTOSAMINYLTRANSFERASE"/>
    <property type="match status" value="1"/>
</dbReference>
<keyword evidence="14 17" id="KW-1015">Disulfide bond</keyword>
<feature type="domain" description="Glycosyltransferase 2-like" evidence="18">
    <location>
        <begin position="145"/>
        <end position="327"/>
    </location>
</feature>
<dbReference type="EMBL" id="UXUI01007665">
    <property type="protein sequence ID" value="VDD88571.1"/>
    <property type="molecule type" value="Genomic_DNA"/>
</dbReference>
<evidence type="ECO:0000256" key="11">
    <source>
        <dbReference type="ARBA" id="ARBA00022989"/>
    </source>
</evidence>
<evidence type="ECO:0000256" key="10">
    <source>
        <dbReference type="ARBA" id="ARBA00022968"/>
    </source>
</evidence>
<comment type="similarity">
    <text evidence="4 17">Belongs to the glycosyltransferase 2 family. GalNAc-T subfamily.</text>
</comment>
<dbReference type="Proteomes" id="UP000274131">
    <property type="component" value="Unassembled WGS sequence"/>
</dbReference>
<keyword evidence="9 17" id="KW-0430">Lectin</keyword>
<evidence type="ECO:0000256" key="12">
    <source>
        <dbReference type="ARBA" id="ARBA00023034"/>
    </source>
</evidence>
<evidence type="ECO:0000256" key="14">
    <source>
        <dbReference type="ARBA" id="ARBA00023157"/>
    </source>
</evidence>
<keyword evidence="6 17" id="KW-0808">Transferase</keyword>
<keyword evidence="16 17" id="KW-0464">Manganese</keyword>
<dbReference type="SUPFAM" id="SSF50370">
    <property type="entry name" value="Ricin B-like lectins"/>
    <property type="match status" value="1"/>
</dbReference>
<comment type="pathway">
    <text evidence="3 17">Protein modification; protein glycosylation.</text>
</comment>
<evidence type="ECO:0000259" key="18">
    <source>
        <dbReference type="Pfam" id="PF00535"/>
    </source>
</evidence>
<evidence type="ECO:0000256" key="7">
    <source>
        <dbReference type="ARBA" id="ARBA00022692"/>
    </source>
</evidence>
<name>A0A0N4V201_ENTVE</name>
<comment type="subcellular location">
    <subcellularLocation>
        <location evidence="2 17">Golgi apparatus membrane</location>
        <topology evidence="2 17">Single-pass type II membrane protein</topology>
    </subcellularLocation>
</comment>
<evidence type="ECO:0000313" key="19">
    <source>
        <dbReference type="EMBL" id="VDD88571.1"/>
    </source>
</evidence>
<reference evidence="21" key="1">
    <citation type="submission" date="2016-04" db="UniProtKB">
        <authorList>
            <consortium name="WormBaseParasite"/>
        </authorList>
    </citation>
    <scope>IDENTIFICATION</scope>
</reference>
<evidence type="ECO:0000256" key="15">
    <source>
        <dbReference type="ARBA" id="ARBA00023180"/>
    </source>
</evidence>
<dbReference type="GO" id="GO:0000139">
    <property type="term" value="C:Golgi membrane"/>
    <property type="evidence" value="ECO:0007669"/>
    <property type="project" value="UniProtKB-SubCell"/>
</dbReference>
<dbReference type="UniPathway" id="UPA00378"/>
<dbReference type="AlphaFoldDB" id="A0A0N4V201"/>
<evidence type="ECO:0000256" key="2">
    <source>
        <dbReference type="ARBA" id="ARBA00004323"/>
    </source>
</evidence>
<dbReference type="Pfam" id="PF00535">
    <property type="entry name" value="Glycos_transf_2"/>
    <property type="match status" value="1"/>
</dbReference>
<dbReference type="Gene3D" id="3.90.550.10">
    <property type="entry name" value="Spore Coat Polysaccharide Biosynthesis Protein SpsA, Chain A"/>
    <property type="match status" value="1"/>
</dbReference>
<keyword evidence="20" id="KW-1185">Reference proteome</keyword>
<protein>
    <recommendedName>
        <fullName evidence="17">Polypeptide N-acetylgalactosaminyltransferase</fullName>
        <ecNumber evidence="17">2.4.1.-</ecNumber>
    </recommendedName>
    <alternativeName>
        <fullName evidence="17">Protein-UDP acetylgalactosaminyltransferase</fullName>
    </alternativeName>
</protein>
<keyword evidence="13 17" id="KW-0472">Membrane</keyword>
<dbReference type="OrthoDB" id="429263at2759"/>
<dbReference type="InterPro" id="IPR045885">
    <property type="entry name" value="GalNAc-T"/>
</dbReference>
<dbReference type="EC" id="2.4.1.-" evidence="17"/>
<keyword evidence="7 17" id="KW-0812">Transmembrane</keyword>
<dbReference type="SUPFAM" id="SSF53448">
    <property type="entry name" value="Nucleotide-diphospho-sugar transferases"/>
    <property type="match status" value="1"/>
</dbReference>
<keyword evidence="15" id="KW-0325">Glycoprotein</keyword>
<dbReference type="GO" id="GO:0030246">
    <property type="term" value="F:carbohydrate binding"/>
    <property type="evidence" value="ECO:0007669"/>
    <property type="project" value="UniProtKB-KW"/>
</dbReference>
<keyword evidence="8" id="KW-0479">Metal-binding</keyword>
<evidence type="ECO:0000256" key="5">
    <source>
        <dbReference type="ARBA" id="ARBA00022676"/>
    </source>
</evidence>
<keyword evidence="12 17" id="KW-0333">Golgi apparatus</keyword>
<dbReference type="GO" id="GO:0006493">
    <property type="term" value="P:protein O-linked glycosylation"/>
    <property type="evidence" value="ECO:0007669"/>
    <property type="project" value="TreeGrafter"/>
</dbReference>
<dbReference type="InterPro" id="IPR029044">
    <property type="entry name" value="Nucleotide-diphossugar_trans"/>
</dbReference>
<dbReference type="CDD" id="cd02510">
    <property type="entry name" value="pp-GalNAc-T"/>
    <property type="match status" value="1"/>
</dbReference>
<evidence type="ECO:0000256" key="4">
    <source>
        <dbReference type="ARBA" id="ARBA00005680"/>
    </source>
</evidence>
<evidence type="ECO:0000256" key="17">
    <source>
        <dbReference type="RuleBase" id="RU361242"/>
    </source>
</evidence>
<keyword evidence="10" id="KW-0735">Signal-anchor</keyword>
<keyword evidence="5 17" id="KW-0328">Glycosyltransferase</keyword>
<proteinExistence type="inferred from homology"/>
<dbReference type="InterPro" id="IPR035992">
    <property type="entry name" value="Ricin_B-like_lectins"/>
</dbReference>
<evidence type="ECO:0000256" key="16">
    <source>
        <dbReference type="ARBA" id="ARBA00023211"/>
    </source>
</evidence>
<dbReference type="WBParaSite" id="EVEC_0000400601-mRNA-1">
    <property type="protein sequence ID" value="EVEC_0000400601-mRNA-1"/>
    <property type="gene ID" value="EVEC_0000400601"/>
</dbReference>
<evidence type="ECO:0000313" key="20">
    <source>
        <dbReference type="Proteomes" id="UP000274131"/>
    </source>
</evidence>
<dbReference type="GO" id="GO:0004653">
    <property type="term" value="F:polypeptide N-acetylgalactosaminyltransferase activity"/>
    <property type="evidence" value="ECO:0007669"/>
    <property type="project" value="UniProtKB-ARBA"/>
</dbReference>
<dbReference type="STRING" id="51028.A0A0N4V201"/>
<evidence type="ECO:0000313" key="21">
    <source>
        <dbReference type="WBParaSite" id="EVEC_0000400601-mRNA-1"/>
    </source>
</evidence>
<accession>A0A0N4V201</accession>